<dbReference type="PROSITE" id="PS00428">
    <property type="entry name" value="FTSW_RODA_SPOVE"/>
    <property type="match status" value="1"/>
</dbReference>
<dbReference type="EMBL" id="JBHTIU010000074">
    <property type="protein sequence ID" value="MFD0871116.1"/>
    <property type="molecule type" value="Genomic_DNA"/>
</dbReference>
<evidence type="ECO:0000256" key="1">
    <source>
        <dbReference type="ARBA" id="ARBA00004141"/>
    </source>
</evidence>
<evidence type="ECO:0000256" key="6">
    <source>
        <dbReference type="SAM" id="Phobius"/>
    </source>
</evidence>
<evidence type="ECO:0000256" key="5">
    <source>
        <dbReference type="ARBA" id="ARBA00023136"/>
    </source>
</evidence>
<feature type="transmembrane region" description="Helical" evidence="6">
    <location>
        <begin position="161"/>
        <end position="178"/>
    </location>
</feature>
<dbReference type="Pfam" id="PF01098">
    <property type="entry name" value="FTSW_RODA_SPOVE"/>
    <property type="match status" value="1"/>
</dbReference>
<dbReference type="RefSeq" id="WP_379290023.1">
    <property type="nucleotide sequence ID" value="NZ_JBHTIU010000074.1"/>
</dbReference>
<evidence type="ECO:0000256" key="3">
    <source>
        <dbReference type="ARBA" id="ARBA00022960"/>
    </source>
</evidence>
<evidence type="ECO:0000256" key="4">
    <source>
        <dbReference type="ARBA" id="ARBA00022989"/>
    </source>
</evidence>
<keyword evidence="4 6" id="KW-1133">Transmembrane helix</keyword>
<protein>
    <submittedName>
        <fullName evidence="7">FtsW/RodA/SpoVE family cell cycle protein</fullName>
    </submittedName>
</protein>
<comment type="caution">
    <text evidence="7">The sequence shown here is derived from an EMBL/GenBank/DDBJ whole genome shotgun (WGS) entry which is preliminary data.</text>
</comment>
<evidence type="ECO:0000313" key="8">
    <source>
        <dbReference type="Proteomes" id="UP001597120"/>
    </source>
</evidence>
<feature type="transmembrane region" description="Helical" evidence="6">
    <location>
        <begin position="14"/>
        <end position="35"/>
    </location>
</feature>
<sequence>MVYSVLHKLKKVDPVIICILGCFMILSTMVIYSATSGTRLDGLHISSLKLYFLLMIPLFLTAFINYKFLIRYGTYGLYVIGLGLLVYVLLRGVNINNSVRWISIGGQQFQPSELVKIFMILMLAKIFSRRQGEQLRLVNDILPAGLLTAVPVLLIMKQPDLGTALVFVAIFIGMLWMANVRLAHILLGLLLAALAVGLLVWLYYNQFDLFAKIIKPHQLRRIETFLDPSTNPQQSWHVLNSIGAISVGHLLGKGFLHGDFVQNGFIPYHYSDSIFVVIGEEFGFIGSAVLLLLYFLLIYRMIRIALGCKDLFGSYIIIGIVSMFTLQVFENIAMHIGLLPLTGISLPFVSYGGSSLLTYMIAIGLVFNVKIHSEEAVIPE</sequence>
<feature type="transmembrane region" description="Helical" evidence="6">
    <location>
        <begin position="274"/>
        <end position="299"/>
    </location>
</feature>
<feature type="transmembrane region" description="Helical" evidence="6">
    <location>
        <begin position="311"/>
        <end position="329"/>
    </location>
</feature>
<organism evidence="7 8">
    <name type="scientific">Paenibacillus residui</name>
    <dbReference type="NCBI Taxonomy" id="629724"/>
    <lineage>
        <taxon>Bacteria</taxon>
        <taxon>Bacillati</taxon>
        <taxon>Bacillota</taxon>
        <taxon>Bacilli</taxon>
        <taxon>Bacillales</taxon>
        <taxon>Paenibacillaceae</taxon>
        <taxon>Paenibacillus</taxon>
    </lineage>
</organism>
<dbReference type="PANTHER" id="PTHR30474:SF1">
    <property type="entry name" value="PEPTIDOGLYCAN GLYCOSYLTRANSFERASE MRDB"/>
    <property type="match status" value="1"/>
</dbReference>
<feature type="transmembrane region" description="Helical" evidence="6">
    <location>
        <begin position="349"/>
        <end position="369"/>
    </location>
</feature>
<evidence type="ECO:0000256" key="2">
    <source>
        <dbReference type="ARBA" id="ARBA00022692"/>
    </source>
</evidence>
<feature type="transmembrane region" description="Helical" evidence="6">
    <location>
        <begin position="137"/>
        <end position="155"/>
    </location>
</feature>
<gene>
    <name evidence="7" type="ORF">ACFQ03_18405</name>
</gene>
<keyword evidence="2 6" id="KW-0812">Transmembrane</keyword>
<dbReference type="InterPro" id="IPR001182">
    <property type="entry name" value="FtsW/RodA"/>
</dbReference>
<dbReference type="PANTHER" id="PTHR30474">
    <property type="entry name" value="CELL CYCLE PROTEIN"/>
    <property type="match status" value="1"/>
</dbReference>
<dbReference type="Proteomes" id="UP001597120">
    <property type="component" value="Unassembled WGS sequence"/>
</dbReference>
<proteinExistence type="predicted"/>
<dbReference type="InterPro" id="IPR018365">
    <property type="entry name" value="Cell_cycle_FtsW-rel_CS"/>
</dbReference>
<keyword evidence="5 6" id="KW-0472">Membrane</keyword>
<evidence type="ECO:0000313" key="7">
    <source>
        <dbReference type="EMBL" id="MFD0871116.1"/>
    </source>
</evidence>
<keyword evidence="3" id="KW-0133">Cell shape</keyword>
<keyword evidence="8" id="KW-1185">Reference proteome</keyword>
<comment type="subcellular location">
    <subcellularLocation>
        <location evidence="1">Membrane</location>
        <topology evidence="1">Multi-pass membrane protein</topology>
    </subcellularLocation>
</comment>
<feature type="transmembrane region" description="Helical" evidence="6">
    <location>
        <begin position="47"/>
        <end position="66"/>
    </location>
</feature>
<name>A0ABW3DEX4_9BACL</name>
<accession>A0ABW3DEX4</accession>
<feature type="transmembrane region" description="Helical" evidence="6">
    <location>
        <begin position="185"/>
        <end position="204"/>
    </location>
</feature>
<reference evidence="8" key="1">
    <citation type="journal article" date="2019" name="Int. J. Syst. Evol. Microbiol.">
        <title>The Global Catalogue of Microorganisms (GCM) 10K type strain sequencing project: providing services to taxonomists for standard genome sequencing and annotation.</title>
        <authorList>
            <consortium name="The Broad Institute Genomics Platform"/>
            <consortium name="The Broad Institute Genome Sequencing Center for Infectious Disease"/>
            <person name="Wu L."/>
            <person name="Ma J."/>
        </authorList>
    </citation>
    <scope>NUCLEOTIDE SEQUENCE [LARGE SCALE GENOMIC DNA]</scope>
    <source>
        <strain evidence="8">CCUG 57263</strain>
    </source>
</reference>
<feature type="transmembrane region" description="Helical" evidence="6">
    <location>
        <begin position="72"/>
        <end position="90"/>
    </location>
</feature>